<organism evidence="1 2">
    <name type="scientific">Avena sativa</name>
    <name type="common">Oat</name>
    <dbReference type="NCBI Taxonomy" id="4498"/>
    <lineage>
        <taxon>Eukaryota</taxon>
        <taxon>Viridiplantae</taxon>
        <taxon>Streptophyta</taxon>
        <taxon>Embryophyta</taxon>
        <taxon>Tracheophyta</taxon>
        <taxon>Spermatophyta</taxon>
        <taxon>Magnoliopsida</taxon>
        <taxon>Liliopsida</taxon>
        <taxon>Poales</taxon>
        <taxon>Poaceae</taxon>
        <taxon>BOP clade</taxon>
        <taxon>Pooideae</taxon>
        <taxon>Poodae</taxon>
        <taxon>Poeae</taxon>
        <taxon>Poeae Chloroplast Group 1 (Aveneae type)</taxon>
        <taxon>Aveninae</taxon>
        <taxon>Avena</taxon>
    </lineage>
</organism>
<name>A0ACD5ZGV0_AVESA</name>
<dbReference type="Proteomes" id="UP001732700">
    <property type="component" value="Chromosome 7A"/>
</dbReference>
<reference evidence="1" key="1">
    <citation type="submission" date="2021-05" db="EMBL/GenBank/DDBJ databases">
        <authorList>
            <person name="Scholz U."/>
            <person name="Mascher M."/>
            <person name="Fiebig A."/>
        </authorList>
    </citation>
    <scope>NUCLEOTIDE SEQUENCE [LARGE SCALE GENOMIC DNA]</scope>
</reference>
<evidence type="ECO:0000313" key="2">
    <source>
        <dbReference type="Proteomes" id="UP001732700"/>
    </source>
</evidence>
<dbReference type="EnsemblPlants" id="AVESA.00010b.r2.7AG1189940.1">
    <property type="protein sequence ID" value="AVESA.00010b.r2.7AG1189940.1.CDS"/>
    <property type="gene ID" value="AVESA.00010b.r2.7AG1189940"/>
</dbReference>
<proteinExistence type="predicted"/>
<accession>A0ACD5ZGV0</accession>
<protein>
    <submittedName>
        <fullName evidence="1">Uncharacterized protein</fullName>
    </submittedName>
</protein>
<evidence type="ECO:0000313" key="1">
    <source>
        <dbReference type="EnsemblPlants" id="AVESA.00010b.r2.7AG1189940.1.CDS"/>
    </source>
</evidence>
<sequence>MSITVGGAIDPLLGYLSSAIGDEAQLLGGVHRDAQFIQDELESMNAFLHQLAEASTDHDYLVRQWRKQVRDLAIDTQCCIDLYAHRVGRARAPHARGIWGQVHRAIFFLQTISARHEVATQIRELKTRAHDISERRQRYGVQVPPKATNEIAGESGSGGTGGNTLLHKGGWAFPVPKEADAYSSYMRGLIDVDPFKDDTLLLINWLWKEALARDDQRLLHAEEPKAGAGRPRPIAVIAVVAPDKVDSGDLAKKVYHDWSLASLFDCRAFVTIQRPSFLPQVLEDMIHQLHTPHEASSQQQLEDLKEELKRQVKGRRFFVVVENAHHPYPWNEMKDILGSSGCSPGSVIMVTTKDSVLAQRFSPDRTMTHSFVQVCSGKANRLVPVEWDGEKRAIMHHVLQKCDPDHFCMRLFLGALYINPYISKNQLVDLCTSLDSSSAWPDAGTATSTCIRMKMMRFCYDMLPKMIRTCLLYLSIFPPNFCFRRTSLVRRWVAEGPVIQGDGPELALDTAERCFDDLVALGFVAIAEAGNLDNVISCKVHRFVHDFITKVVKEESLGDERLPASLAGHLSVSSYVQMRLEQQQGDTNDITTFIESLPRISRAASLKMMDLDYCKHLKNQHLKIICDNLFLLKHLIFDKPGLHLLLQKAS</sequence>
<reference evidence="1" key="2">
    <citation type="submission" date="2025-09" db="UniProtKB">
        <authorList>
            <consortium name="EnsemblPlants"/>
        </authorList>
    </citation>
    <scope>IDENTIFICATION</scope>
</reference>
<keyword evidence="2" id="KW-1185">Reference proteome</keyword>